<evidence type="ECO:0000313" key="6">
    <source>
        <dbReference type="Proteomes" id="UP000321567"/>
    </source>
</evidence>
<name>A0A512H6J8_9PROT</name>
<gene>
    <name evidence="5" type="ORF">ROR02_12170</name>
</gene>
<dbReference type="GO" id="GO:0003677">
    <property type="term" value="F:DNA binding"/>
    <property type="evidence" value="ECO:0007669"/>
    <property type="project" value="UniProtKB-KW"/>
</dbReference>
<dbReference type="InterPro" id="IPR011006">
    <property type="entry name" value="CheY-like_superfamily"/>
</dbReference>
<feature type="modified residue" description="4-aspartylphosphate" evidence="2">
    <location>
        <position position="63"/>
    </location>
</feature>
<dbReference type="Gene3D" id="3.40.50.2300">
    <property type="match status" value="1"/>
</dbReference>
<dbReference type="InterPro" id="IPR001789">
    <property type="entry name" value="Sig_transdc_resp-reg_receiver"/>
</dbReference>
<comment type="caution">
    <text evidence="5">The sequence shown here is derived from an EMBL/GenBank/DDBJ whole genome shotgun (WGS) entry which is preliminary data.</text>
</comment>
<dbReference type="PANTHER" id="PTHR45566:SF2">
    <property type="entry name" value="NARL SUBFAMILY"/>
    <property type="match status" value="1"/>
</dbReference>
<dbReference type="PANTHER" id="PTHR45566">
    <property type="entry name" value="HTH-TYPE TRANSCRIPTIONAL REGULATOR YHJB-RELATED"/>
    <property type="match status" value="1"/>
</dbReference>
<dbReference type="AlphaFoldDB" id="A0A512H6J8"/>
<dbReference type="InterPro" id="IPR036388">
    <property type="entry name" value="WH-like_DNA-bd_sf"/>
</dbReference>
<dbReference type="Pfam" id="PF00196">
    <property type="entry name" value="GerE"/>
    <property type="match status" value="1"/>
</dbReference>
<dbReference type="InterPro" id="IPR051015">
    <property type="entry name" value="EvgA-like"/>
</dbReference>
<accession>A0A512H6J8</accession>
<dbReference type="GO" id="GO:0000160">
    <property type="term" value="P:phosphorelay signal transduction system"/>
    <property type="evidence" value="ECO:0007669"/>
    <property type="project" value="InterPro"/>
</dbReference>
<dbReference type="PROSITE" id="PS50110">
    <property type="entry name" value="RESPONSE_REGULATORY"/>
    <property type="match status" value="1"/>
</dbReference>
<dbReference type="InterPro" id="IPR000792">
    <property type="entry name" value="Tscrpt_reg_LuxR_C"/>
</dbReference>
<dbReference type="EMBL" id="BJZO01000026">
    <property type="protein sequence ID" value="GEO81086.1"/>
    <property type="molecule type" value="Genomic_DNA"/>
</dbReference>
<reference evidence="5 6" key="1">
    <citation type="submission" date="2019-07" db="EMBL/GenBank/DDBJ databases">
        <title>Whole genome shotgun sequence of Rhodospirillum oryzae NBRC 107573.</title>
        <authorList>
            <person name="Hosoyama A."/>
            <person name="Uohara A."/>
            <person name="Ohji S."/>
            <person name="Ichikawa N."/>
        </authorList>
    </citation>
    <scope>NUCLEOTIDE SEQUENCE [LARGE SCALE GENOMIC DNA]</scope>
    <source>
        <strain evidence="5 6">NBRC 107573</strain>
    </source>
</reference>
<dbReference type="SMART" id="SM00421">
    <property type="entry name" value="HTH_LUXR"/>
    <property type="match status" value="1"/>
</dbReference>
<proteinExistence type="predicted"/>
<dbReference type="Pfam" id="PF00072">
    <property type="entry name" value="Response_reg"/>
    <property type="match status" value="1"/>
</dbReference>
<keyword evidence="2" id="KW-0597">Phosphoprotein</keyword>
<protein>
    <submittedName>
        <fullName evidence="5">DNA-binding response regulator</fullName>
    </submittedName>
</protein>
<feature type="domain" description="Response regulatory" evidence="4">
    <location>
        <begin position="11"/>
        <end position="128"/>
    </location>
</feature>
<evidence type="ECO:0000259" key="4">
    <source>
        <dbReference type="PROSITE" id="PS50110"/>
    </source>
</evidence>
<keyword evidence="1 5" id="KW-0238">DNA-binding</keyword>
<evidence type="ECO:0000256" key="1">
    <source>
        <dbReference type="ARBA" id="ARBA00023125"/>
    </source>
</evidence>
<dbReference type="GO" id="GO:0006355">
    <property type="term" value="P:regulation of DNA-templated transcription"/>
    <property type="evidence" value="ECO:0007669"/>
    <property type="project" value="InterPro"/>
</dbReference>
<dbReference type="InterPro" id="IPR016032">
    <property type="entry name" value="Sig_transdc_resp-reg_C-effctor"/>
</dbReference>
<dbReference type="SMART" id="SM00448">
    <property type="entry name" value="REC"/>
    <property type="match status" value="1"/>
</dbReference>
<dbReference type="SUPFAM" id="SSF46894">
    <property type="entry name" value="C-terminal effector domain of the bipartite response regulators"/>
    <property type="match status" value="1"/>
</dbReference>
<dbReference type="Proteomes" id="UP000321567">
    <property type="component" value="Unassembled WGS sequence"/>
</dbReference>
<dbReference type="Gene3D" id="1.10.10.10">
    <property type="entry name" value="Winged helix-like DNA-binding domain superfamily/Winged helix DNA-binding domain"/>
    <property type="match status" value="1"/>
</dbReference>
<dbReference type="PROSITE" id="PS50043">
    <property type="entry name" value="HTH_LUXR_2"/>
    <property type="match status" value="1"/>
</dbReference>
<keyword evidence="6" id="KW-1185">Reference proteome</keyword>
<evidence type="ECO:0000313" key="5">
    <source>
        <dbReference type="EMBL" id="GEO81086.1"/>
    </source>
</evidence>
<dbReference type="PRINTS" id="PR00038">
    <property type="entry name" value="HTHLUXR"/>
</dbReference>
<feature type="domain" description="HTH luxR-type" evidence="3">
    <location>
        <begin position="159"/>
        <end position="224"/>
    </location>
</feature>
<dbReference type="CDD" id="cd06170">
    <property type="entry name" value="LuxR_C_like"/>
    <property type="match status" value="1"/>
</dbReference>
<organism evidence="5 6">
    <name type="scientific">Pararhodospirillum oryzae</name>
    <dbReference type="NCBI Taxonomy" id="478448"/>
    <lineage>
        <taxon>Bacteria</taxon>
        <taxon>Pseudomonadati</taxon>
        <taxon>Pseudomonadota</taxon>
        <taxon>Alphaproteobacteria</taxon>
        <taxon>Rhodospirillales</taxon>
        <taxon>Rhodospirillaceae</taxon>
        <taxon>Pararhodospirillum</taxon>
    </lineage>
</organism>
<evidence type="ECO:0000259" key="3">
    <source>
        <dbReference type="PROSITE" id="PS50043"/>
    </source>
</evidence>
<dbReference type="SUPFAM" id="SSF52172">
    <property type="entry name" value="CheY-like"/>
    <property type="match status" value="1"/>
</dbReference>
<sequence>MAKREDAQAMRIMIVDDHELFRNGLRYQLAHIDPSMEIVEADTFHDAIHLAGSAPRLDKVFLDVMIPDMDWREALLALRDRPEPPDVVVVSGVGDARIIRAAIDHGACGFIPKSLKGDILESALRLVLVGGFSIAPQGVTPAVGGLTLAAGGLGGGAVGVAEDVPLTPRQREVLNHIHAGLSNRQIAQAMTLSEATIKMHIGRLFKVLGAQSRTDALAVARRKGVL</sequence>
<evidence type="ECO:0000256" key="2">
    <source>
        <dbReference type="PROSITE-ProRule" id="PRU00169"/>
    </source>
</evidence>